<evidence type="ECO:0000313" key="3">
    <source>
        <dbReference type="Proteomes" id="UP000256269"/>
    </source>
</evidence>
<keyword evidence="1" id="KW-0812">Transmembrane</keyword>
<dbReference type="Proteomes" id="UP000256269">
    <property type="component" value="Unassembled WGS sequence"/>
</dbReference>
<sequence length="252" mass="26362">MALLAVERIKLFSTRSPWWCMLLALGLTLGFTGLIVANAGGVFVLSVATTQVAYNFGLMVIMVMAALAITTEYRFGTIRATFQAVPKRTAVLVSKTVVVALLAGVVGEIIAFGCWGLSRLIKPDASLAIQTADDWRNVAGVGLVYVVGAILALGVGLLIRQTAGAVAVILVWSLLVESLVGLIPTVGVKIQAWLPFNVASHFLHGDQQLVAGGQGASGIHYQMGVWVSMLYFAGVAVALLAAGIVAANVRDA</sequence>
<protein>
    <submittedName>
        <fullName evidence="2">ABC-2 type transport system permease protein</fullName>
    </submittedName>
</protein>
<feature type="transmembrane region" description="Helical" evidence="1">
    <location>
        <begin position="229"/>
        <end position="249"/>
    </location>
</feature>
<dbReference type="EMBL" id="QUNO01000009">
    <property type="protein sequence ID" value="REH43481.1"/>
    <property type="molecule type" value="Genomic_DNA"/>
</dbReference>
<comment type="caution">
    <text evidence="2">The sequence shown here is derived from an EMBL/GenBank/DDBJ whole genome shotgun (WGS) entry which is preliminary data.</text>
</comment>
<name>A0A3E0HDY9_9PSEU</name>
<dbReference type="RefSeq" id="WP_116176943.1">
    <property type="nucleotide sequence ID" value="NZ_CP144375.1"/>
</dbReference>
<dbReference type="OrthoDB" id="4336046at2"/>
<gene>
    <name evidence="2" type="ORF">BCF44_10924</name>
</gene>
<evidence type="ECO:0000313" key="2">
    <source>
        <dbReference type="EMBL" id="REH43481.1"/>
    </source>
</evidence>
<proteinExistence type="predicted"/>
<dbReference type="AlphaFoldDB" id="A0A3E0HDY9"/>
<feature type="transmembrane region" description="Helical" evidence="1">
    <location>
        <begin position="138"/>
        <end position="159"/>
    </location>
</feature>
<evidence type="ECO:0000256" key="1">
    <source>
        <dbReference type="SAM" id="Phobius"/>
    </source>
</evidence>
<feature type="transmembrane region" description="Helical" evidence="1">
    <location>
        <begin position="52"/>
        <end position="71"/>
    </location>
</feature>
<feature type="transmembrane region" description="Helical" evidence="1">
    <location>
        <begin position="166"/>
        <end position="187"/>
    </location>
</feature>
<keyword evidence="1" id="KW-0472">Membrane</keyword>
<reference evidence="2 3" key="1">
    <citation type="submission" date="2018-08" db="EMBL/GenBank/DDBJ databases">
        <title>Genomic Encyclopedia of Archaeal and Bacterial Type Strains, Phase II (KMG-II): from individual species to whole genera.</title>
        <authorList>
            <person name="Goeker M."/>
        </authorList>
    </citation>
    <scope>NUCLEOTIDE SEQUENCE [LARGE SCALE GENOMIC DNA]</scope>
    <source>
        <strain evidence="2 3">DSM 45791</strain>
    </source>
</reference>
<feature type="transmembrane region" description="Helical" evidence="1">
    <location>
        <begin position="92"/>
        <end position="118"/>
    </location>
</feature>
<organism evidence="2 3">
    <name type="scientific">Kutzneria buriramensis</name>
    <dbReference type="NCBI Taxonomy" id="1045776"/>
    <lineage>
        <taxon>Bacteria</taxon>
        <taxon>Bacillati</taxon>
        <taxon>Actinomycetota</taxon>
        <taxon>Actinomycetes</taxon>
        <taxon>Pseudonocardiales</taxon>
        <taxon>Pseudonocardiaceae</taxon>
        <taxon>Kutzneria</taxon>
    </lineage>
</organism>
<keyword evidence="3" id="KW-1185">Reference proteome</keyword>
<accession>A0A3E0HDY9</accession>
<feature type="transmembrane region" description="Helical" evidence="1">
    <location>
        <begin position="21"/>
        <end position="46"/>
    </location>
</feature>
<keyword evidence="1" id="KW-1133">Transmembrane helix</keyword>